<organism evidence="1 2">
    <name type="scientific">Komarekiella delphini-convector SJRDD-AB1</name>
    <dbReference type="NCBI Taxonomy" id="2593771"/>
    <lineage>
        <taxon>Bacteria</taxon>
        <taxon>Bacillati</taxon>
        <taxon>Cyanobacteriota</taxon>
        <taxon>Cyanophyceae</taxon>
        <taxon>Nostocales</taxon>
        <taxon>Nostocaceae</taxon>
        <taxon>Komarekiella</taxon>
        <taxon>Komarekiella delphini-convector</taxon>
    </lineage>
</organism>
<gene>
    <name evidence="1" type="ORF">FNW02_28835</name>
</gene>
<dbReference type="EMBL" id="VJXY01000046">
    <property type="protein sequence ID" value="MBD6619715.1"/>
    <property type="molecule type" value="Genomic_DNA"/>
</dbReference>
<evidence type="ECO:0000313" key="2">
    <source>
        <dbReference type="Proteomes" id="UP001165986"/>
    </source>
</evidence>
<dbReference type="Proteomes" id="UP001165986">
    <property type="component" value="Unassembled WGS sequence"/>
</dbReference>
<comment type="caution">
    <text evidence="1">The sequence shown here is derived from an EMBL/GenBank/DDBJ whole genome shotgun (WGS) entry which is preliminary data.</text>
</comment>
<proteinExistence type="predicted"/>
<name>A0AA40T2X8_9NOST</name>
<accession>A0AA40T2X8</accession>
<dbReference type="NCBIfam" id="NF033572">
    <property type="entry name" value="transpos_ISKra4"/>
    <property type="match status" value="1"/>
</dbReference>
<reference evidence="1" key="1">
    <citation type="submission" date="2019-07" db="EMBL/GenBank/DDBJ databases">
        <title>Toxilogical consequences of a new and cryptic species of cyanobacteria (Komarekiella delphini-convector) recovered from the epidermis of a bottlenose dolphin and 1500 ft. in the air.</title>
        <authorList>
            <person name="Brown A.O."/>
            <person name="Dvorak P."/>
            <person name="Villanueva C.D."/>
            <person name="Foss A.J."/>
            <person name="Garvey A.D."/>
            <person name="Gibson Q.A."/>
            <person name="Johansen J.R."/>
            <person name="Casamatta D.A."/>
        </authorList>
    </citation>
    <scope>NUCLEOTIDE SEQUENCE</scope>
    <source>
        <strain evidence="1">SJRDD-AB1</strain>
    </source>
</reference>
<protein>
    <submittedName>
        <fullName evidence="1">ISKra4 family transposase</fullName>
    </submittedName>
</protein>
<evidence type="ECO:0000313" key="1">
    <source>
        <dbReference type="EMBL" id="MBD6619715.1"/>
    </source>
</evidence>
<keyword evidence="2" id="KW-1185">Reference proteome</keyword>
<dbReference type="AlphaFoldDB" id="A0AA40T2X8"/>
<dbReference type="RefSeq" id="WP_191760908.1">
    <property type="nucleotide sequence ID" value="NZ_VJXY01000046.1"/>
</dbReference>
<sequence>MKFKIQVVVELESGETQLIQEVLQIEKGNLQPEDLGLTLAQGKELLLQTQHSIVNQQIALYQKQQELCSDCGKKLLHKDKRTITHRTAFGKLKLQCHRLFHCACTKQATRSFNPVANLLKERTSPELLYLESKFASLMSYGLSSKLLQELLPLEGEINATSIRNNLHSLGQRLESELPEEAGILFEGCQRDWDRLPKPDLPLVVGMDGGYVRFYNRKTKTAGQFQVIAGKSIKADGTSKRFGMVYCYDTKPQRRIFEVLKSQGMQMNQQVTFLSDGEESIRDLQYYLNPNAEHILDWFHITMRITVMKQITKGITKEDVETGISSESIQKDLTSLKWYLWHGNVFKALSKIEDLMDSACALASDDYDTEPSLEAEKLCAHLEKFETYISNNGQYIPNYGERYRNGERISSSFVESTVNQVISKRLVKKQQMRWTPGCCHLLIQVRTKVLNDEWVSKFQQWYPGFRVDSELAIR</sequence>